<feature type="compositionally biased region" description="Gly residues" evidence="1">
    <location>
        <begin position="531"/>
        <end position="547"/>
    </location>
</feature>
<dbReference type="InParanoid" id="E1Z546"/>
<dbReference type="KEGG" id="cvr:CHLNCDRAFT_138041"/>
<feature type="compositionally biased region" description="Low complexity" evidence="1">
    <location>
        <begin position="164"/>
        <end position="220"/>
    </location>
</feature>
<dbReference type="GeneID" id="17358625"/>
<dbReference type="RefSeq" id="XP_005851269.1">
    <property type="nucleotide sequence ID" value="XM_005851207.1"/>
</dbReference>
<name>E1Z546_CHLVA</name>
<gene>
    <name evidence="2" type="ORF">CHLNCDRAFT_138041</name>
</gene>
<feature type="compositionally biased region" description="Basic and acidic residues" evidence="1">
    <location>
        <begin position="102"/>
        <end position="111"/>
    </location>
</feature>
<feature type="region of interest" description="Disordered" evidence="1">
    <location>
        <begin position="526"/>
        <end position="558"/>
    </location>
</feature>
<sequence>MQQGHSLANYRWSADGAAGRKRESLYDDNGEPSSSSSGARAGGGWPEEGLDAPDGEQQLLQGQQQAWEAADTDDGSSLRSSRLGRRRARASPVVGSGRLSRRRQEAAERAAAEQGAAPAGDPEDAWVQAELRQLRRRQQAAAAGREAAAAPVPDPVAQDWGPLEGAPAAAAAAAEDWGWAAESWASGVRSNGSSSRQRGQQAAAEAGAGAGSAWELAQQQRELRRQRRRARAAAARDAPQAPAADGGATYGGAAAGGAYAAPGDGQQYSSERYGGEYGPGYDAYATQQQQAGRYDGDGAEGASWQERYGDDGGQYTEAYEPGVTAEPDIALLSSDELDRVLPVIPFAQQASFYGGTATDGVQRWGASLAATVVLSKVAVLAATSLTWPLWWPWALAAKKNLALRRQFSYGGLWRTQVLEVAITGRPKPFTALDGGERGGTMRMARILVGDPGGARAEMVLPYDSRYELIQAGEAAELLVLSSDTSFRRFKAVKDVYLPSSGLWVSEYPHADRTRFLEVEREAQAEAEAQQYGGGAAGQAGEQPGGGAWQPDDYSGARY</sequence>
<dbReference type="eggNOG" id="ENOG502S9JW">
    <property type="taxonomic scope" value="Eukaryota"/>
</dbReference>
<evidence type="ECO:0000256" key="1">
    <source>
        <dbReference type="SAM" id="MobiDB-lite"/>
    </source>
</evidence>
<protein>
    <submittedName>
        <fullName evidence="2">Uncharacterized protein</fullName>
    </submittedName>
</protein>
<accession>E1Z546</accession>
<feature type="region of interest" description="Disordered" evidence="1">
    <location>
        <begin position="1"/>
        <end position="247"/>
    </location>
</feature>
<dbReference type="AlphaFoldDB" id="E1Z546"/>
<evidence type="ECO:0000313" key="2">
    <source>
        <dbReference type="EMBL" id="EFN59167.1"/>
    </source>
</evidence>
<keyword evidence="3" id="KW-1185">Reference proteome</keyword>
<organism evidence="3">
    <name type="scientific">Chlorella variabilis</name>
    <name type="common">Green alga</name>
    <dbReference type="NCBI Taxonomy" id="554065"/>
    <lineage>
        <taxon>Eukaryota</taxon>
        <taxon>Viridiplantae</taxon>
        <taxon>Chlorophyta</taxon>
        <taxon>core chlorophytes</taxon>
        <taxon>Trebouxiophyceae</taxon>
        <taxon>Chlorellales</taxon>
        <taxon>Chlorellaceae</taxon>
        <taxon>Chlorella clade</taxon>
        <taxon>Chlorella</taxon>
    </lineage>
</organism>
<feature type="compositionally biased region" description="Low complexity" evidence="1">
    <location>
        <begin position="232"/>
        <end position="247"/>
    </location>
</feature>
<dbReference type="OrthoDB" id="191206at2759"/>
<feature type="compositionally biased region" description="Low complexity" evidence="1">
    <location>
        <begin position="139"/>
        <end position="157"/>
    </location>
</feature>
<reference evidence="2 3" key="1">
    <citation type="journal article" date="2010" name="Plant Cell">
        <title>The Chlorella variabilis NC64A genome reveals adaptation to photosymbiosis, coevolution with viruses, and cryptic sex.</title>
        <authorList>
            <person name="Blanc G."/>
            <person name="Duncan G."/>
            <person name="Agarkova I."/>
            <person name="Borodovsky M."/>
            <person name="Gurnon J."/>
            <person name="Kuo A."/>
            <person name="Lindquist E."/>
            <person name="Lucas S."/>
            <person name="Pangilinan J."/>
            <person name="Polle J."/>
            <person name="Salamov A."/>
            <person name="Terry A."/>
            <person name="Yamada T."/>
            <person name="Dunigan D.D."/>
            <person name="Grigoriev I.V."/>
            <person name="Claverie J.M."/>
            <person name="Van Etten J.L."/>
        </authorList>
    </citation>
    <scope>NUCLEOTIDE SEQUENCE [LARGE SCALE GENOMIC DNA]</scope>
    <source>
        <strain evidence="2 3">NC64A</strain>
    </source>
</reference>
<proteinExistence type="predicted"/>
<dbReference type="Proteomes" id="UP000008141">
    <property type="component" value="Unassembled WGS sequence"/>
</dbReference>
<evidence type="ECO:0000313" key="3">
    <source>
        <dbReference type="Proteomes" id="UP000008141"/>
    </source>
</evidence>
<dbReference type="EMBL" id="GL433836">
    <property type="protein sequence ID" value="EFN59167.1"/>
    <property type="molecule type" value="Genomic_DNA"/>
</dbReference>